<reference evidence="2" key="2">
    <citation type="submission" date="2018-05" db="EMBL/GenBank/DDBJ databases">
        <title>OgluRS3 (Oryza glumaepatula Reference Sequence Version 3).</title>
        <authorList>
            <person name="Zhang J."/>
            <person name="Kudrna D."/>
            <person name="Lee S."/>
            <person name="Talag J."/>
            <person name="Welchert J."/>
            <person name="Wing R.A."/>
        </authorList>
    </citation>
    <scope>NUCLEOTIDE SEQUENCE [LARGE SCALE GENOMIC DNA]</scope>
</reference>
<evidence type="ECO:0000313" key="2">
    <source>
        <dbReference type="EnsemblPlants" id="OGLUM06G29290.1"/>
    </source>
</evidence>
<protein>
    <submittedName>
        <fullName evidence="2">Uncharacterized protein</fullName>
    </submittedName>
</protein>
<reference evidence="2" key="1">
    <citation type="submission" date="2015-04" db="UniProtKB">
        <authorList>
            <consortium name="EnsemblPlants"/>
        </authorList>
    </citation>
    <scope>IDENTIFICATION</scope>
</reference>
<dbReference type="AlphaFoldDB" id="A0A0E0AEL0"/>
<evidence type="ECO:0000313" key="3">
    <source>
        <dbReference type="Proteomes" id="UP000026961"/>
    </source>
</evidence>
<keyword evidence="3" id="KW-1185">Reference proteome</keyword>
<evidence type="ECO:0000256" key="1">
    <source>
        <dbReference type="SAM" id="MobiDB-lite"/>
    </source>
</evidence>
<accession>A0A0E0AEL0</accession>
<dbReference type="Proteomes" id="UP000026961">
    <property type="component" value="Chromosome 6"/>
</dbReference>
<sequence>MGGVRGGGEDGDGGVARGAPIAGVGGGVGDDDKVEKKQRHDGGGSVAEMDVAVVVHGSNQILSKRQMRGGDRELEKWMLKAARDLQLADRSADCHEPMPLN</sequence>
<dbReference type="Gramene" id="OGLUM06G29290.1">
    <property type="protein sequence ID" value="OGLUM06G29290.1"/>
    <property type="gene ID" value="OGLUM06G29290"/>
</dbReference>
<dbReference type="EnsemblPlants" id="OGLUM06G29290.1">
    <property type="protein sequence ID" value="OGLUM06G29290.1"/>
    <property type="gene ID" value="OGLUM06G29290"/>
</dbReference>
<feature type="compositionally biased region" description="Basic and acidic residues" evidence="1">
    <location>
        <begin position="30"/>
        <end position="42"/>
    </location>
</feature>
<dbReference type="HOGENOM" id="CLU_2296094_0_0_1"/>
<feature type="region of interest" description="Disordered" evidence="1">
    <location>
        <begin position="1"/>
        <end position="48"/>
    </location>
</feature>
<organism evidence="2">
    <name type="scientific">Oryza glumipatula</name>
    <dbReference type="NCBI Taxonomy" id="40148"/>
    <lineage>
        <taxon>Eukaryota</taxon>
        <taxon>Viridiplantae</taxon>
        <taxon>Streptophyta</taxon>
        <taxon>Embryophyta</taxon>
        <taxon>Tracheophyta</taxon>
        <taxon>Spermatophyta</taxon>
        <taxon>Magnoliopsida</taxon>
        <taxon>Liliopsida</taxon>
        <taxon>Poales</taxon>
        <taxon>Poaceae</taxon>
        <taxon>BOP clade</taxon>
        <taxon>Oryzoideae</taxon>
        <taxon>Oryzeae</taxon>
        <taxon>Oryzinae</taxon>
        <taxon>Oryza</taxon>
    </lineage>
</organism>
<proteinExistence type="predicted"/>
<name>A0A0E0AEL0_9ORYZ</name>